<evidence type="ECO:0000313" key="4">
    <source>
        <dbReference type="EMBL" id="HFW32180.1"/>
    </source>
</evidence>
<dbReference type="PANTHER" id="PTHR12818:SF0">
    <property type="entry name" value="TRNA (ADENINE(37)-N6)-METHYLTRANSFERASE"/>
    <property type="match status" value="1"/>
</dbReference>
<dbReference type="PANTHER" id="PTHR12818">
    <property type="entry name" value="TRNA (ADENINE(37)-N6)-METHYLTRANSFERASE"/>
    <property type="match status" value="1"/>
</dbReference>
<dbReference type="InterPro" id="IPR036414">
    <property type="entry name" value="YaeB_N_sf"/>
</dbReference>
<dbReference type="NCBIfam" id="TIGR00104">
    <property type="entry name" value="tRNA_TsaA"/>
    <property type="match status" value="1"/>
</dbReference>
<keyword evidence="4" id="KW-0808">Transferase</keyword>
<gene>
    <name evidence="4" type="primary">tsaA</name>
    <name evidence="4" type="ORF">ENW66_04410</name>
</gene>
<proteinExistence type="inferred from homology"/>
<dbReference type="Gene3D" id="2.40.30.70">
    <property type="entry name" value="YaeB-like"/>
    <property type="match status" value="1"/>
</dbReference>
<dbReference type="InterPro" id="IPR023370">
    <property type="entry name" value="TrmO-like_N"/>
</dbReference>
<name>A0A7C3RD88_ARCFL</name>
<reference evidence="4" key="1">
    <citation type="journal article" date="2020" name="mSystems">
        <title>Genome- and Community-Level Interaction Insights into Carbon Utilization and Element Cycling Functions of Hydrothermarchaeota in Hydrothermal Sediment.</title>
        <authorList>
            <person name="Zhou Z."/>
            <person name="Liu Y."/>
            <person name="Xu W."/>
            <person name="Pan J."/>
            <person name="Luo Z.H."/>
            <person name="Li M."/>
        </authorList>
    </citation>
    <scope>NUCLEOTIDE SEQUENCE [LARGE SCALE GENOMIC DNA]</scope>
    <source>
        <strain evidence="4">SpSt-87</strain>
    </source>
</reference>
<keyword evidence="4" id="KW-0489">Methyltransferase</keyword>
<dbReference type="GO" id="GO:0032259">
    <property type="term" value="P:methylation"/>
    <property type="evidence" value="ECO:0007669"/>
    <property type="project" value="UniProtKB-KW"/>
</dbReference>
<dbReference type="PROSITE" id="PS01318">
    <property type="entry name" value="TSAA_1"/>
    <property type="match status" value="1"/>
</dbReference>
<protein>
    <submittedName>
        <fullName evidence="4">tRNA (N6-threonylcarbamoyladenosine(37)-N6)-methyltransferase TrmO</fullName>
    </submittedName>
</protein>
<organism evidence="4">
    <name type="scientific">Archaeoglobus fulgidus</name>
    <dbReference type="NCBI Taxonomy" id="2234"/>
    <lineage>
        <taxon>Archaea</taxon>
        <taxon>Methanobacteriati</taxon>
        <taxon>Methanobacteriota</taxon>
        <taxon>Archaeoglobi</taxon>
        <taxon>Archaeoglobales</taxon>
        <taxon>Archaeoglobaceae</taxon>
        <taxon>Archaeoglobus</taxon>
    </lineage>
</organism>
<dbReference type="SUPFAM" id="SSF118196">
    <property type="entry name" value="YaeB-like"/>
    <property type="match status" value="1"/>
</dbReference>
<dbReference type="InterPro" id="IPR036413">
    <property type="entry name" value="YaeB-like_sf"/>
</dbReference>
<evidence type="ECO:0000256" key="1">
    <source>
        <dbReference type="ARBA" id="ARBA00022691"/>
    </source>
</evidence>
<dbReference type="InterPro" id="IPR023368">
    <property type="entry name" value="UPF0066_cons_site"/>
</dbReference>
<dbReference type="AlphaFoldDB" id="A0A7C3RD88"/>
<evidence type="ECO:0000256" key="2">
    <source>
        <dbReference type="ARBA" id="ARBA00033753"/>
    </source>
</evidence>
<dbReference type="Pfam" id="PF01980">
    <property type="entry name" value="TrmO_N"/>
    <property type="match status" value="1"/>
</dbReference>
<dbReference type="CDD" id="cd09281">
    <property type="entry name" value="UPF0066"/>
    <property type="match status" value="1"/>
</dbReference>
<sequence>MNLKPVGVIRSPFKTHSDAPRQGRFSDAVSEIVIFDEYADGLYKIENFRYLIVLYWMDRASRDKLRVIPPGENEERGVFTTRSPSRPNPIGLCVVEVLEVEKNRLKVRWLDALDKSPVIDIKVYSPEIDCVNQHAAQQP</sequence>
<dbReference type="EMBL" id="DTLB01000023">
    <property type="protein sequence ID" value="HFW32180.1"/>
    <property type="molecule type" value="Genomic_DNA"/>
</dbReference>
<dbReference type="InterPro" id="IPR040372">
    <property type="entry name" value="YaeB-like"/>
</dbReference>
<comment type="caution">
    <text evidence="4">The sequence shown here is derived from an EMBL/GenBank/DDBJ whole genome shotgun (WGS) entry which is preliminary data.</text>
</comment>
<evidence type="ECO:0000259" key="3">
    <source>
        <dbReference type="PROSITE" id="PS51668"/>
    </source>
</evidence>
<accession>A0A7C3RD88</accession>
<dbReference type="PROSITE" id="PS51668">
    <property type="entry name" value="TSAA_2"/>
    <property type="match status" value="1"/>
</dbReference>
<comment type="similarity">
    <text evidence="2">Belongs to the tRNA methyltransferase O family.</text>
</comment>
<feature type="domain" description="TsaA-like" evidence="3">
    <location>
        <begin position="3"/>
        <end position="133"/>
    </location>
</feature>
<keyword evidence="1" id="KW-0949">S-adenosyl-L-methionine</keyword>
<dbReference type="GO" id="GO:0008168">
    <property type="term" value="F:methyltransferase activity"/>
    <property type="evidence" value="ECO:0007669"/>
    <property type="project" value="UniProtKB-KW"/>
</dbReference>